<dbReference type="Pfam" id="PF13456">
    <property type="entry name" value="RVT_3"/>
    <property type="match status" value="1"/>
</dbReference>
<dbReference type="CDD" id="cd06222">
    <property type="entry name" value="RNase_H_like"/>
    <property type="match status" value="1"/>
</dbReference>
<evidence type="ECO:0000313" key="2">
    <source>
        <dbReference type="EMBL" id="GAU29740.1"/>
    </source>
</evidence>
<feature type="domain" description="RNase H type-1" evidence="1">
    <location>
        <begin position="193"/>
        <end position="260"/>
    </location>
</feature>
<dbReference type="OrthoDB" id="1391789at2759"/>
<dbReference type="SUPFAM" id="SSF53098">
    <property type="entry name" value="Ribonuclease H-like"/>
    <property type="match status" value="1"/>
</dbReference>
<dbReference type="InterPro" id="IPR012337">
    <property type="entry name" value="RNaseH-like_sf"/>
</dbReference>
<dbReference type="InterPro" id="IPR036397">
    <property type="entry name" value="RNaseH_sf"/>
</dbReference>
<reference evidence="3" key="1">
    <citation type="journal article" date="2017" name="Front. Plant Sci.">
        <title>Climate Clever Clovers: New Paradigm to Reduce the Environmental Footprint of Ruminants by Breeding Low Methanogenic Forages Utilizing Haplotype Variation.</title>
        <authorList>
            <person name="Kaur P."/>
            <person name="Appels R."/>
            <person name="Bayer P.E."/>
            <person name="Keeble-Gagnere G."/>
            <person name="Wang J."/>
            <person name="Hirakawa H."/>
            <person name="Shirasawa K."/>
            <person name="Vercoe P."/>
            <person name="Stefanova K."/>
            <person name="Durmic Z."/>
            <person name="Nichols P."/>
            <person name="Revell C."/>
            <person name="Isobe S.N."/>
            <person name="Edwards D."/>
            <person name="Erskine W."/>
        </authorList>
    </citation>
    <scope>NUCLEOTIDE SEQUENCE [LARGE SCALE GENOMIC DNA]</scope>
    <source>
        <strain evidence="3">cv. Daliak</strain>
    </source>
</reference>
<keyword evidence="3" id="KW-1185">Reference proteome</keyword>
<gene>
    <name evidence="2" type="ORF">TSUD_392290</name>
</gene>
<proteinExistence type="predicted"/>
<dbReference type="PANTHER" id="PTHR34023">
    <property type="entry name" value="RNASE H DOMAIN-CONTAINING PROTEIN"/>
    <property type="match status" value="1"/>
</dbReference>
<dbReference type="GO" id="GO:0003676">
    <property type="term" value="F:nucleic acid binding"/>
    <property type="evidence" value="ECO:0007669"/>
    <property type="project" value="InterPro"/>
</dbReference>
<evidence type="ECO:0000313" key="3">
    <source>
        <dbReference type="Proteomes" id="UP000242715"/>
    </source>
</evidence>
<sequence length="297" mass="33710">MWKNLTGLLHSLNIYEFWAIGNGNSVSAWHDRWLFSGKSIEEFGIVIPDNMQQWMVNDLVNANGFWKLESLSTWLPQNIISKLFAIVPPNNNSEANRRAWSGSSDGSFTIASSYTLLCHFNDEAWDAMWLHIWRLKVPERNLVYVDVITQPVVEGSLETLMGSGLVVFRGIWGGVMLILRSFGEFLMALSSLMHERGYKKIELHIDSNVVVQTLHSARDGSVVGWRIIQEIRRLFALDWDVKICHSYRETNVCVDALANLGCDHGPGLRVYEQYPPRVSSSLLADVMGITTPRVRSL</sequence>
<evidence type="ECO:0000259" key="1">
    <source>
        <dbReference type="Pfam" id="PF13456"/>
    </source>
</evidence>
<dbReference type="InterPro" id="IPR002156">
    <property type="entry name" value="RNaseH_domain"/>
</dbReference>
<dbReference type="GO" id="GO:0004523">
    <property type="term" value="F:RNA-DNA hybrid ribonuclease activity"/>
    <property type="evidence" value="ECO:0007669"/>
    <property type="project" value="InterPro"/>
</dbReference>
<dbReference type="AlphaFoldDB" id="A0A2Z6N127"/>
<dbReference type="EMBL" id="DF973404">
    <property type="protein sequence ID" value="GAU29740.1"/>
    <property type="molecule type" value="Genomic_DNA"/>
</dbReference>
<dbReference type="PANTHER" id="PTHR34023:SF5">
    <property type="entry name" value="RNASE H TYPE-1 DOMAIN-CONTAINING PROTEIN"/>
    <property type="match status" value="1"/>
</dbReference>
<dbReference type="Gene3D" id="3.30.420.10">
    <property type="entry name" value="Ribonuclease H-like superfamily/Ribonuclease H"/>
    <property type="match status" value="1"/>
</dbReference>
<dbReference type="Proteomes" id="UP000242715">
    <property type="component" value="Unassembled WGS sequence"/>
</dbReference>
<organism evidence="2 3">
    <name type="scientific">Trifolium subterraneum</name>
    <name type="common">Subterranean clover</name>
    <dbReference type="NCBI Taxonomy" id="3900"/>
    <lineage>
        <taxon>Eukaryota</taxon>
        <taxon>Viridiplantae</taxon>
        <taxon>Streptophyta</taxon>
        <taxon>Embryophyta</taxon>
        <taxon>Tracheophyta</taxon>
        <taxon>Spermatophyta</taxon>
        <taxon>Magnoliopsida</taxon>
        <taxon>eudicotyledons</taxon>
        <taxon>Gunneridae</taxon>
        <taxon>Pentapetalae</taxon>
        <taxon>rosids</taxon>
        <taxon>fabids</taxon>
        <taxon>Fabales</taxon>
        <taxon>Fabaceae</taxon>
        <taxon>Papilionoideae</taxon>
        <taxon>50 kb inversion clade</taxon>
        <taxon>NPAAA clade</taxon>
        <taxon>Hologalegina</taxon>
        <taxon>IRL clade</taxon>
        <taxon>Trifolieae</taxon>
        <taxon>Trifolium</taxon>
    </lineage>
</organism>
<accession>A0A2Z6N127</accession>
<protein>
    <recommendedName>
        <fullName evidence="1">RNase H type-1 domain-containing protein</fullName>
    </recommendedName>
</protein>
<name>A0A2Z6N127_TRISU</name>
<dbReference type="InterPro" id="IPR044730">
    <property type="entry name" value="RNase_H-like_dom_plant"/>
</dbReference>